<evidence type="ECO:0000313" key="2">
    <source>
        <dbReference type="Proteomes" id="UP001596087"/>
    </source>
</evidence>
<dbReference type="Proteomes" id="UP001596087">
    <property type="component" value="Unassembled WGS sequence"/>
</dbReference>
<comment type="caution">
    <text evidence="1">The sequence shown here is derived from an EMBL/GenBank/DDBJ whole genome shotgun (WGS) entry which is preliminary data.</text>
</comment>
<reference evidence="2" key="1">
    <citation type="journal article" date="2019" name="Int. J. Syst. Evol. Microbiol.">
        <title>The Global Catalogue of Microorganisms (GCM) 10K type strain sequencing project: providing services to taxonomists for standard genome sequencing and annotation.</title>
        <authorList>
            <consortium name="The Broad Institute Genomics Platform"/>
            <consortium name="The Broad Institute Genome Sequencing Center for Infectious Disease"/>
            <person name="Wu L."/>
            <person name="Ma J."/>
        </authorList>
    </citation>
    <scope>NUCLEOTIDE SEQUENCE [LARGE SCALE GENOMIC DNA]</scope>
    <source>
        <strain evidence="2">DFY41</strain>
    </source>
</reference>
<dbReference type="EMBL" id="JBHSKD010000021">
    <property type="protein sequence ID" value="MFC5178206.1"/>
    <property type="molecule type" value="Genomic_DNA"/>
</dbReference>
<evidence type="ECO:0000313" key="1">
    <source>
        <dbReference type="EMBL" id="MFC5178206.1"/>
    </source>
</evidence>
<sequence>MTEYQSVEFHPMYGVVGKFVMCFGELEFWVYYALGTLTDQWYVDVAAQGLGNAIERLRKEAKRLPEPHRSQLRDELLWAKGATELRNAVIHGMWFPDLNDEVYTSHRPKPLRLTVEEKAQRTDEERKAHPKINKRFTGDQLLETALRAGKLAGYIQVDVMRAIPGDDDDLD</sequence>
<proteinExistence type="predicted"/>
<dbReference type="RefSeq" id="WP_378591789.1">
    <property type="nucleotide sequence ID" value="NZ_JBHSKD010000021.1"/>
</dbReference>
<protein>
    <submittedName>
        <fullName evidence="1">Uncharacterized protein</fullName>
    </submittedName>
</protein>
<name>A0ABW0BLL8_9ACTN</name>
<gene>
    <name evidence="1" type="ORF">ACFPGP_16125</name>
</gene>
<keyword evidence="2" id="KW-1185">Reference proteome</keyword>
<organism evidence="1 2">
    <name type="scientific">Nocardioides taihuensis</name>
    <dbReference type="NCBI Taxonomy" id="1835606"/>
    <lineage>
        <taxon>Bacteria</taxon>
        <taxon>Bacillati</taxon>
        <taxon>Actinomycetota</taxon>
        <taxon>Actinomycetes</taxon>
        <taxon>Propionibacteriales</taxon>
        <taxon>Nocardioidaceae</taxon>
        <taxon>Nocardioides</taxon>
    </lineage>
</organism>
<accession>A0ABW0BLL8</accession>